<dbReference type="EMBL" id="BAABKG010000001">
    <property type="protein sequence ID" value="GAA5141499.1"/>
    <property type="molecule type" value="Genomic_DNA"/>
</dbReference>
<feature type="transmembrane region" description="Helical" evidence="2">
    <location>
        <begin position="817"/>
        <end position="835"/>
    </location>
</feature>
<proteinExistence type="predicted"/>
<evidence type="ECO:0000313" key="4">
    <source>
        <dbReference type="Proteomes" id="UP001500221"/>
    </source>
</evidence>
<feature type="transmembrane region" description="Helical" evidence="2">
    <location>
        <begin position="552"/>
        <end position="569"/>
    </location>
</feature>
<feature type="compositionally biased region" description="Low complexity" evidence="1">
    <location>
        <begin position="11"/>
        <end position="22"/>
    </location>
</feature>
<feature type="transmembrane region" description="Helical" evidence="2">
    <location>
        <begin position="485"/>
        <end position="505"/>
    </location>
</feature>
<keyword evidence="4" id="KW-1185">Reference proteome</keyword>
<feature type="transmembrane region" description="Helical" evidence="2">
    <location>
        <begin position="328"/>
        <end position="347"/>
    </location>
</feature>
<protein>
    <recommendedName>
        <fullName evidence="5">O-antigen/teichoic acid export membrane protein</fullName>
    </recommendedName>
</protein>
<evidence type="ECO:0008006" key="5">
    <source>
        <dbReference type="Google" id="ProtNLM"/>
    </source>
</evidence>
<keyword evidence="2" id="KW-0472">Membrane</keyword>
<name>A0ABP9P677_9ACTN</name>
<evidence type="ECO:0000256" key="2">
    <source>
        <dbReference type="SAM" id="Phobius"/>
    </source>
</evidence>
<feature type="transmembrane region" description="Helical" evidence="2">
    <location>
        <begin position="656"/>
        <end position="673"/>
    </location>
</feature>
<feature type="transmembrane region" description="Helical" evidence="2">
    <location>
        <begin position="679"/>
        <end position="697"/>
    </location>
</feature>
<organism evidence="3 4">
    <name type="scientific">Nocardioides marinquilinus</name>
    <dbReference type="NCBI Taxonomy" id="1210400"/>
    <lineage>
        <taxon>Bacteria</taxon>
        <taxon>Bacillati</taxon>
        <taxon>Actinomycetota</taxon>
        <taxon>Actinomycetes</taxon>
        <taxon>Propionibacteriales</taxon>
        <taxon>Nocardioidaceae</taxon>
        <taxon>Nocardioides</taxon>
    </lineage>
</organism>
<keyword evidence="2" id="KW-1133">Transmembrane helix</keyword>
<feature type="transmembrane region" description="Helical" evidence="2">
    <location>
        <begin position="426"/>
        <end position="446"/>
    </location>
</feature>
<feature type="transmembrane region" description="Helical" evidence="2">
    <location>
        <begin position="112"/>
        <end position="141"/>
    </location>
</feature>
<feature type="transmembrane region" description="Helical" evidence="2">
    <location>
        <begin position="877"/>
        <end position="894"/>
    </location>
</feature>
<evidence type="ECO:0000313" key="3">
    <source>
        <dbReference type="EMBL" id="GAA5141499.1"/>
    </source>
</evidence>
<feature type="region of interest" description="Disordered" evidence="1">
    <location>
        <begin position="1"/>
        <end position="31"/>
    </location>
</feature>
<feature type="transmembrane region" description="Helical" evidence="2">
    <location>
        <begin position="39"/>
        <end position="64"/>
    </location>
</feature>
<dbReference type="RefSeq" id="WP_345453818.1">
    <property type="nucleotide sequence ID" value="NZ_BAABKG010000001.1"/>
</dbReference>
<accession>A0ABP9P677</accession>
<feature type="transmembrane region" description="Helical" evidence="2">
    <location>
        <begin position="398"/>
        <end position="420"/>
    </location>
</feature>
<reference evidence="4" key="1">
    <citation type="journal article" date="2019" name="Int. J. Syst. Evol. Microbiol.">
        <title>The Global Catalogue of Microorganisms (GCM) 10K type strain sequencing project: providing services to taxonomists for standard genome sequencing and annotation.</title>
        <authorList>
            <consortium name="The Broad Institute Genomics Platform"/>
            <consortium name="The Broad Institute Genome Sequencing Center for Infectious Disease"/>
            <person name="Wu L."/>
            <person name="Ma J."/>
        </authorList>
    </citation>
    <scope>NUCLEOTIDE SEQUENCE [LARGE SCALE GENOMIC DNA]</scope>
    <source>
        <strain evidence="4">JCM 18459</strain>
    </source>
</reference>
<keyword evidence="2" id="KW-0812">Transmembrane</keyword>
<feature type="transmembrane region" description="Helical" evidence="2">
    <location>
        <begin position="628"/>
        <end position="649"/>
    </location>
</feature>
<feature type="transmembrane region" description="Helical" evidence="2">
    <location>
        <begin position="726"/>
        <end position="742"/>
    </location>
</feature>
<feature type="transmembrane region" description="Helical" evidence="2">
    <location>
        <begin position="704"/>
        <end position="720"/>
    </location>
</feature>
<feature type="transmembrane region" description="Helical" evidence="2">
    <location>
        <begin position="153"/>
        <end position="178"/>
    </location>
</feature>
<feature type="transmembrane region" description="Helical" evidence="2">
    <location>
        <begin position="749"/>
        <end position="769"/>
    </location>
</feature>
<sequence>MTDVLPHQAEAEAAPTALEEPTGSSGSMGATGPSGLRRIAAISTSLVGTYATTSALGLVFWLVAARQFPISAVGVAGAAVAAMMLLGTLGTCGLGTMLIARLPLTEQGRRRLLTRSALVVAGAGGVVLAALVPLVAVHLVGVTALAPITGTPALAVLFAVGAGLVSVSVVLDQAVLVLGNGSLQLERNTLASVVKLAALVALAAGGQTGGMAIFLAWTVGTAVSLPLVAWRTRGGRSLADPGPLVDRGVLRGLGGLAASHHALTTALQAPLQLLPLLVLVGVSAQGNGVFSTALQVTGAVFALPFAISVALFASAAGSERDVLHRMRLTVPLSLAVSVGANLVLLPLAGPVLSLFGAQYSAEGVDVLRLLALAGLPFVVKDHYVALRRVQGRAGRASAVLLVAGCFELAAAAIGMAADGVVGLCTWWLGALVVEALVLGWPLLVAARTTATPAVAAAGRPLPPVAALAPAVTVARPEEQRPPGRLAGLVGAGPAVALMSLGLLPIAEAVSRSRADGSGGTTAQALYVGGLVLIFAPAAIGVFWPRLRSSTRAVLAVTMLMLLQLTRLVVDPVRFVRHDELTHVNGLRLIEQSGRLFGDNPLLPVTSYYPGLQLATDAVRTLTGASDHASAVAVLLACRLVLALAVLLVVARVTGSLRVGAAAVVLYACNLQLLAFNAQYSYQTMALPLAALTVYLVLSRRPGTRLALLPAVAAVGAVAVSHHLTTALLVIALLVWAVLEWLLRRGRPRSVAPMLVVAGAGAVAFALLALNPGNPLGGYLGDIAGGSVSAVEGVIGSGESRPLFENAAGVRTAAWERYAILASLVVTLVVLLVALWRARRLLAQRSSVVVLLLLVALLYPLIPAGHLTVATAEVGDRSAGFVFLGVAFVVAWWCWQREAGRGRTVVLATVATVAFVGSVVLGAGSVVNQLPGAFRVSDDARSVDADNLAATAWMATHLPPDSVVYGDRVGGRLAGPYAGQYVVTHVGTGIDASRLLLDPEFGPADVALVREAGIRYLIADRRDANGLPNQGVYVESGEFGEDGRVAPVPAAALRKFGDVPGVQAIYDNGSVVIYDLEALGAP</sequence>
<feature type="transmembrane region" description="Helical" evidence="2">
    <location>
        <begin position="525"/>
        <end position="543"/>
    </location>
</feature>
<comment type="caution">
    <text evidence="3">The sequence shown here is derived from an EMBL/GenBank/DDBJ whole genome shotgun (WGS) entry which is preliminary data.</text>
</comment>
<dbReference type="Proteomes" id="UP001500221">
    <property type="component" value="Unassembled WGS sequence"/>
</dbReference>
<gene>
    <name evidence="3" type="ORF">GCM10023340_03320</name>
</gene>
<feature type="transmembrane region" description="Helical" evidence="2">
    <location>
        <begin position="367"/>
        <end position="386"/>
    </location>
</feature>
<evidence type="ECO:0000256" key="1">
    <source>
        <dbReference type="SAM" id="MobiDB-lite"/>
    </source>
</evidence>
<feature type="transmembrane region" description="Helical" evidence="2">
    <location>
        <begin position="847"/>
        <end position="865"/>
    </location>
</feature>
<feature type="transmembrane region" description="Helical" evidence="2">
    <location>
        <begin position="70"/>
        <end position="100"/>
    </location>
</feature>
<feature type="transmembrane region" description="Helical" evidence="2">
    <location>
        <begin position="906"/>
        <end position="926"/>
    </location>
</feature>
<feature type="transmembrane region" description="Helical" evidence="2">
    <location>
        <begin position="296"/>
        <end position="316"/>
    </location>
</feature>